<accession>A0A3R9QES7</accession>
<evidence type="ECO:0000313" key="2">
    <source>
        <dbReference type="EMBL" id="RSN74722.1"/>
    </source>
</evidence>
<dbReference type="SUPFAM" id="SSF53187">
    <property type="entry name" value="Zn-dependent exopeptidases"/>
    <property type="match status" value="1"/>
</dbReference>
<proteinExistence type="predicted"/>
<dbReference type="Gene3D" id="3.40.630.10">
    <property type="entry name" value="Zn peptidases"/>
    <property type="match status" value="2"/>
</dbReference>
<name>A0A3R9QES7_9CREN</name>
<dbReference type="InterPro" id="IPR050072">
    <property type="entry name" value="Peptidase_M20A"/>
</dbReference>
<gene>
    <name evidence="2" type="ORF">D6D85_07695</name>
</gene>
<dbReference type="InterPro" id="IPR002933">
    <property type="entry name" value="Peptidase_M20"/>
</dbReference>
<reference evidence="2 3" key="1">
    <citation type="submission" date="2018-10" db="EMBL/GenBank/DDBJ databases">
        <title>Co-occurring genomic capacity for anaerobic methane metabolism and dissimilatory sulfite reduction discovered in the Korarchaeota.</title>
        <authorList>
            <person name="Mckay L.J."/>
            <person name="Dlakic M."/>
            <person name="Fields M.W."/>
            <person name="Delmont T.O."/>
            <person name="Eren A.M."/>
            <person name="Jay Z.J."/>
            <person name="Klingelsmith K.B."/>
            <person name="Rusch D.B."/>
            <person name="Inskeep W.P."/>
        </authorList>
    </citation>
    <scope>NUCLEOTIDE SEQUENCE [LARGE SCALE GENOMIC DNA]</scope>
    <source>
        <strain evidence="2 3">MDKW</strain>
    </source>
</reference>
<protein>
    <submittedName>
        <fullName evidence="2">M20 family peptidase</fullName>
    </submittedName>
</protein>
<dbReference type="GO" id="GO:0016787">
    <property type="term" value="F:hydrolase activity"/>
    <property type="evidence" value="ECO:0007669"/>
    <property type="project" value="InterPro"/>
</dbReference>
<dbReference type="Proteomes" id="UP000277582">
    <property type="component" value="Unassembled WGS sequence"/>
</dbReference>
<comment type="caution">
    <text evidence="2">The sequence shown here is derived from an EMBL/GenBank/DDBJ whole genome shotgun (WGS) entry which is preliminary data.</text>
</comment>
<evidence type="ECO:0000256" key="1">
    <source>
        <dbReference type="ARBA" id="ARBA00022833"/>
    </source>
</evidence>
<dbReference type="PANTHER" id="PTHR43808:SF8">
    <property type="entry name" value="PEPTIDASE M20 DIMERISATION DOMAIN-CONTAINING PROTEIN"/>
    <property type="match status" value="1"/>
</dbReference>
<dbReference type="Pfam" id="PF01546">
    <property type="entry name" value="Peptidase_M20"/>
    <property type="match status" value="1"/>
</dbReference>
<dbReference type="AlphaFoldDB" id="A0A3R9QES7"/>
<keyword evidence="3" id="KW-1185">Reference proteome</keyword>
<organism evidence="2 3">
    <name type="scientific">Candidatus Methanodesulfokora washburnensis</name>
    <dbReference type="NCBI Taxonomy" id="2478471"/>
    <lineage>
        <taxon>Archaea</taxon>
        <taxon>Thermoproteota</taxon>
        <taxon>Candidatus Korarchaeia</taxon>
        <taxon>Candidatus Korarchaeia incertae sedis</taxon>
        <taxon>Candidatus Methanodesulfokora</taxon>
    </lineage>
</organism>
<keyword evidence="1" id="KW-0862">Zinc</keyword>
<sequence length="366" mass="40608">MDRSSLLSELINLIRIKSFFRRESEIASYLIDRLSRIADRVELLPVPECGGNVLASFGGERRYLLLTHMDTIELMGEWTRNPWGQIDDNAVYGLGALDSKSSLAAMIEAIRNLREKQPLDGVVLAAVCDGEGFSRGTYHLIKSGKLNGIKGAIVGEPTGLKIMKGAYGRIVLDVEVKSRPGVGVEPFTNAIVEASKIVLHATRYPEISPGTIAPLSIKSPELIMDHPGICLLRIDHHYPPGETEDEVRKRLISYLQRTEGLKAEVSIKPMKRPTPFMEPYLLDENSDLLRVLRDSFARSLNSEPIVDVHRSVSEANYLNNIAKIPSVIIGPDGGNRHSSDEFVYIDSVVKLTNILEMALSILLNKR</sequence>
<dbReference type="EMBL" id="RCOS01000087">
    <property type="protein sequence ID" value="RSN74722.1"/>
    <property type="molecule type" value="Genomic_DNA"/>
</dbReference>
<dbReference type="PANTHER" id="PTHR43808">
    <property type="entry name" value="ACETYLORNITHINE DEACETYLASE"/>
    <property type="match status" value="1"/>
</dbReference>
<evidence type="ECO:0000313" key="3">
    <source>
        <dbReference type="Proteomes" id="UP000277582"/>
    </source>
</evidence>